<accession>A0A2S6IKC0</accession>
<gene>
    <name evidence="1" type="ORF">CLV92_107124</name>
</gene>
<evidence type="ECO:0000313" key="2">
    <source>
        <dbReference type="Proteomes" id="UP000239485"/>
    </source>
</evidence>
<protein>
    <submittedName>
        <fullName evidence="1">Uncharacterized protein</fullName>
    </submittedName>
</protein>
<proteinExistence type="predicted"/>
<dbReference type="OrthoDB" id="4935069at2"/>
<reference evidence="1 2" key="1">
    <citation type="submission" date="2018-02" db="EMBL/GenBank/DDBJ databases">
        <title>Genomic Encyclopedia of Archaeal and Bacterial Type Strains, Phase II (KMG-II): from individual species to whole genera.</title>
        <authorList>
            <person name="Goeker M."/>
        </authorList>
    </citation>
    <scope>NUCLEOTIDE SEQUENCE [LARGE SCALE GENOMIC DNA]</scope>
    <source>
        <strain evidence="1 2">DSM 22857</strain>
    </source>
</reference>
<dbReference type="AlphaFoldDB" id="A0A2S6IKC0"/>
<sequence length="322" mass="35778">MPAPDFTRTYEDDGRARWRRVSREMVESGEVAAEELDLTVESLQPVWLWLARRARKRPPGEPLPTDATLPPWFTGPGWRAYDGWDDGTLDRIGAVTYYLECVLAALPGVEQAVGEEYYTLGEPVHILPDTYGREQNPLEWVGSALSDVWNGEEPDPQALTCRIKPAEPLDQEYFYRSRLTLRLEPEPRGLLRRRALVPVELVTKFLSTVVGRQVSLLPAGNGEAVDVEHIGAGEWRAFFTATLKGSGLRSLDVVIGADGGRLKAKQCRSEVRELVFALLSFAEEALCAVRIVQARPMNCTEPSPSGRLTTEIAEDVLSAVGF</sequence>
<dbReference type="Proteomes" id="UP000239485">
    <property type="component" value="Unassembled WGS sequence"/>
</dbReference>
<dbReference type="RefSeq" id="WP_146099498.1">
    <property type="nucleotide sequence ID" value="NZ_PTJD01000007.1"/>
</dbReference>
<organism evidence="1 2">
    <name type="scientific">Kineococcus xinjiangensis</name>
    <dbReference type="NCBI Taxonomy" id="512762"/>
    <lineage>
        <taxon>Bacteria</taxon>
        <taxon>Bacillati</taxon>
        <taxon>Actinomycetota</taxon>
        <taxon>Actinomycetes</taxon>
        <taxon>Kineosporiales</taxon>
        <taxon>Kineosporiaceae</taxon>
        <taxon>Kineococcus</taxon>
    </lineage>
</organism>
<dbReference type="EMBL" id="PTJD01000007">
    <property type="protein sequence ID" value="PPK94621.1"/>
    <property type="molecule type" value="Genomic_DNA"/>
</dbReference>
<comment type="caution">
    <text evidence="1">The sequence shown here is derived from an EMBL/GenBank/DDBJ whole genome shotgun (WGS) entry which is preliminary data.</text>
</comment>
<evidence type="ECO:0000313" key="1">
    <source>
        <dbReference type="EMBL" id="PPK94621.1"/>
    </source>
</evidence>
<keyword evidence="2" id="KW-1185">Reference proteome</keyword>
<name>A0A2S6IKC0_9ACTN</name>